<evidence type="ECO:0000256" key="10">
    <source>
        <dbReference type="ARBA" id="ARBA00049244"/>
    </source>
</evidence>
<comment type="similarity">
    <text evidence="1 11">Belongs to the DnaX/STICHEL family.</text>
</comment>
<dbReference type="CDD" id="cd00009">
    <property type="entry name" value="AAA"/>
    <property type="match status" value="1"/>
</dbReference>
<evidence type="ECO:0000256" key="2">
    <source>
        <dbReference type="ARBA" id="ARBA00022679"/>
    </source>
</evidence>
<dbReference type="InterPro" id="IPR021029">
    <property type="entry name" value="DNA_pol_III_tau_dom-5"/>
</dbReference>
<dbReference type="Pfam" id="PF12170">
    <property type="entry name" value="DNA_pol3_tau_5"/>
    <property type="match status" value="1"/>
</dbReference>
<dbReference type="SMART" id="SM00382">
    <property type="entry name" value="AAA"/>
    <property type="match status" value="1"/>
</dbReference>
<feature type="compositionally biased region" description="Low complexity" evidence="12">
    <location>
        <begin position="364"/>
        <end position="375"/>
    </location>
</feature>
<reference evidence="14" key="1">
    <citation type="submission" date="2019-06" db="EMBL/GenBank/DDBJ databases">
        <title>Complete genome sequence of Methylogaea oryzae strain JCM16910.</title>
        <authorList>
            <person name="Asakawa S."/>
        </authorList>
    </citation>
    <scope>NUCLEOTIDE SEQUENCE</scope>
    <source>
        <strain evidence="14">E10</strain>
    </source>
</reference>
<name>A0A8D4VR30_9GAMM</name>
<evidence type="ECO:0000256" key="8">
    <source>
        <dbReference type="ARBA" id="ARBA00022840"/>
    </source>
</evidence>
<dbReference type="AlphaFoldDB" id="A0A8D4VR30"/>
<proteinExistence type="inferred from homology"/>
<dbReference type="GO" id="GO:0046872">
    <property type="term" value="F:metal ion binding"/>
    <property type="evidence" value="ECO:0007669"/>
    <property type="project" value="UniProtKB-KW"/>
</dbReference>
<feature type="compositionally biased region" description="Pro residues" evidence="12">
    <location>
        <begin position="376"/>
        <end position="386"/>
    </location>
</feature>
<evidence type="ECO:0000256" key="1">
    <source>
        <dbReference type="ARBA" id="ARBA00006360"/>
    </source>
</evidence>
<keyword evidence="4 11" id="KW-0235">DNA replication</keyword>
<dbReference type="NCBIfam" id="TIGR02397">
    <property type="entry name" value="dnaX_nterm"/>
    <property type="match status" value="1"/>
</dbReference>
<evidence type="ECO:0000256" key="7">
    <source>
        <dbReference type="ARBA" id="ARBA00022833"/>
    </source>
</evidence>
<keyword evidence="2 11" id="KW-0808">Transferase</keyword>
<dbReference type="PANTHER" id="PTHR11669">
    <property type="entry name" value="REPLICATION FACTOR C / DNA POLYMERASE III GAMMA-TAU SUBUNIT"/>
    <property type="match status" value="1"/>
</dbReference>
<keyword evidence="5" id="KW-0479">Metal-binding</keyword>
<keyword evidence="9 11" id="KW-0239">DNA-directed DNA polymerase</keyword>
<dbReference type="GO" id="GO:0003887">
    <property type="term" value="F:DNA-directed DNA polymerase activity"/>
    <property type="evidence" value="ECO:0007669"/>
    <property type="project" value="UniProtKB-KW"/>
</dbReference>
<keyword evidence="8 11" id="KW-0067">ATP-binding</keyword>
<gene>
    <name evidence="11" type="primary">dnaX</name>
    <name evidence="14" type="ORF">MoryE10_23600</name>
</gene>
<dbReference type="NCBIfam" id="NF005942">
    <property type="entry name" value="PRK07994.1"/>
    <property type="match status" value="1"/>
</dbReference>
<comment type="function">
    <text evidence="11">DNA polymerase III is a complex, multichain enzyme responsible for most of the replicative synthesis in bacteria. This DNA polymerase also exhibits 3' to 5' exonuclease activity.</text>
</comment>
<keyword evidence="6 11" id="KW-0547">Nucleotide-binding</keyword>
<dbReference type="Pfam" id="PF12169">
    <property type="entry name" value="DNA_pol3_gamma3"/>
    <property type="match status" value="1"/>
</dbReference>
<dbReference type="InterPro" id="IPR022754">
    <property type="entry name" value="DNA_pol_III_gamma-3"/>
</dbReference>
<dbReference type="NCBIfam" id="NF004046">
    <property type="entry name" value="PRK05563.1"/>
    <property type="match status" value="1"/>
</dbReference>
<evidence type="ECO:0000259" key="13">
    <source>
        <dbReference type="SMART" id="SM00382"/>
    </source>
</evidence>
<feature type="region of interest" description="Disordered" evidence="12">
    <location>
        <begin position="363"/>
        <end position="407"/>
    </location>
</feature>
<dbReference type="EC" id="2.7.7.7" evidence="11"/>
<evidence type="ECO:0000256" key="11">
    <source>
        <dbReference type="RuleBase" id="RU364063"/>
    </source>
</evidence>
<feature type="domain" description="AAA+ ATPase" evidence="13">
    <location>
        <begin position="37"/>
        <end position="179"/>
    </location>
</feature>
<dbReference type="Pfam" id="PF13177">
    <property type="entry name" value="DNA_pol3_delta2"/>
    <property type="match status" value="1"/>
</dbReference>
<evidence type="ECO:0000256" key="3">
    <source>
        <dbReference type="ARBA" id="ARBA00022695"/>
    </source>
</evidence>
<evidence type="ECO:0000313" key="14">
    <source>
        <dbReference type="EMBL" id="BBL71754.1"/>
    </source>
</evidence>
<dbReference type="InterPro" id="IPR045085">
    <property type="entry name" value="HLD_clamp_pol_III_gamma_tau"/>
</dbReference>
<dbReference type="GO" id="GO:0006261">
    <property type="term" value="P:DNA-templated DNA replication"/>
    <property type="evidence" value="ECO:0007669"/>
    <property type="project" value="TreeGrafter"/>
</dbReference>
<evidence type="ECO:0000256" key="6">
    <source>
        <dbReference type="ARBA" id="ARBA00022741"/>
    </source>
</evidence>
<dbReference type="RefSeq" id="WP_221047149.1">
    <property type="nucleotide sequence ID" value="NZ_AP019782.1"/>
</dbReference>
<evidence type="ECO:0000256" key="12">
    <source>
        <dbReference type="SAM" id="MobiDB-lite"/>
    </source>
</evidence>
<dbReference type="InterPro" id="IPR012763">
    <property type="entry name" value="DNA_pol_III_sug/sutau_N"/>
</dbReference>
<evidence type="ECO:0000256" key="5">
    <source>
        <dbReference type="ARBA" id="ARBA00022723"/>
    </source>
</evidence>
<evidence type="ECO:0000256" key="9">
    <source>
        <dbReference type="ARBA" id="ARBA00022932"/>
    </source>
</evidence>
<dbReference type="Pfam" id="PF22608">
    <property type="entry name" value="DNAX_ATPase_lid"/>
    <property type="match status" value="1"/>
</dbReference>
<evidence type="ECO:0000256" key="4">
    <source>
        <dbReference type="ARBA" id="ARBA00022705"/>
    </source>
</evidence>
<dbReference type="CDD" id="cd18137">
    <property type="entry name" value="HLD_clamp_pol_III_gamma_tau"/>
    <property type="match status" value="1"/>
</dbReference>
<keyword evidence="7" id="KW-0862">Zinc</keyword>
<dbReference type="PANTHER" id="PTHR11669:SF0">
    <property type="entry name" value="PROTEIN STICHEL-LIKE 2"/>
    <property type="match status" value="1"/>
</dbReference>
<organism evidence="14 15">
    <name type="scientific">Methylogaea oryzae</name>
    <dbReference type="NCBI Taxonomy" id="1295382"/>
    <lineage>
        <taxon>Bacteria</taxon>
        <taxon>Pseudomonadati</taxon>
        <taxon>Pseudomonadota</taxon>
        <taxon>Gammaproteobacteria</taxon>
        <taxon>Methylococcales</taxon>
        <taxon>Methylococcaceae</taxon>
        <taxon>Methylogaea</taxon>
    </lineage>
</organism>
<keyword evidence="15" id="KW-1185">Reference proteome</keyword>
<dbReference type="Proteomes" id="UP000824988">
    <property type="component" value="Chromosome"/>
</dbReference>
<sequence>MAYQVLARKWRPRTFSQVVGQEHVVKALTHALERDRTHHAYLFTGTRGVGKTSLARILAKALNCENRQAFDPCGACPSCKEIDEGRFVDLIEVDAASRTKVEDTRDLLENAQYAPTKGRYKIYLIDEVHMLSGHSFNALLKTLEEPPLHVKFLLATTDPQKIPVTVLSRCLQFNLKRMSPEQISGQMAHVLDQEGIVYEAEALRALAWAADGSMRDGLSLLDQAIVHGMGDVKSEAVHAMLGSVPREPIFGLLRALAEGNGPAVLEKVAALDEHAVDFSDVLQQLLVLLHHIALAQHWPDTARGDEHAEALLELAGKLAPEDVQLYYQIGLLCRRDLPYAPDPRSGFEMAVLRMLAFRPDEAGATPARTTAQPSAPARPAPPPLPRPAIAEPRPVAAPPQAPAPVAAPVADAGSIPAAPMAAGAGQDWLQMIQAMGIVGMTQQLAANCVLQGVDDGVCTLVLDPKHQHLRTKQVEGNLHKALQNYFGTPVKLVIRESAEVKQETPAEHLARAKAERQQAAEREIEGDATVAAFQEVFDAQVVPGSIQPLD</sequence>
<comment type="catalytic activity">
    <reaction evidence="10 11">
        <text>DNA(n) + a 2'-deoxyribonucleoside 5'-triphosphate = DNA(n+1) + diphosphate</text>
        <dbReference type="Rhea" id="RHEA:22508"/>
        <dbReference type="Rhea" id="RHEA-COMP:17339"/>
        <dbReference type="Rhea" id="RHEA-COMP:17340"/>
        <dbReference type="ChEBI" id="CHEBI:33019"/>
        <dbReference type="ChEBI" id="CHEBI:61560"/>
        <dbReference type="ChEBI" id="CHEBI:173112"/>
        <dbReference type="EC" id="2.7.7.7"/>
    </reaction>
</comment>
<dbReference type="FunFam" id="1.10.8.60:FF:000013">
    <property type="entry name" value="DNA polymerase III subunit gamma/tau"/>
    <property type="match status" value="1"/>
</dbReference>
<accession>A0A8D4VR30</accession>
<dbReference type="InterPro" id="IPR003593">
    <property type="entry name" value="AAA+_ATPase"/>
</dbReference>
<keyword evidence="3 11" id="KW-0548">Nucleotidyltransferase</keyword>
<dbReference type="InterPro" id="IPR050238">
    <property type="entry name" value="DNA_Rep/Repair_Clamp_Loader"/>
</dbReference>
<dbReference type="FunFam" id="3.40.50.300:FF:000014">
    <property type="entry name" value="DNA polymerase III subunit gamma/tau"/>
    <property type="match status" value="1"/>
</dbReference>
<evidence type="ECO:0000313" key="15">
    <source>
        <dbReference type="Proteomes" id="UP000824988"/>
    </source>
</evidence>
<dbReference type="KEGG" id="moz:MoryE10_23600"/>
<dbReference type="GO" id="GO:0005524">
    <property type="term" value="F:ATP binding"/>
    <property type="evidence" value="ECO:0007669"/>
    <property type="project" value="UniProtKB-KW"/>
</dbReference>
<dbReference type="GO" id="GO:0009360">
    <property type="term" value="C:DNA polymerase III complex"/>
    <property type="evidence" value="ECO:0007669"/>
    <property type="project" value="InterPro"/>
</dbReference>
<comment type="subunit">
    <text evidence="11">DNA polymerase III contains a core (composed of alpha, epsilon and theta chains) that associates with a tau subunit. This core dimerizes to form the POLIII' complex. PolIII' associates with the gamma complex (composed of gamma, delta, delta', psi and chi chains) and with the beta chain to form the complete DNA polymerase III complex.</text>
</comment>
<dbReference type="EMBL" id="AP019782">
    <property type="protein sequence ID" value="BBL71754.1"/>
    <property type="molecule type" value="Genomic_DNA"/>
</dbReference>
<dbReference type="FunFam" id="1.20.272.10:FF:000003">
    <property type="entry name" value="DNA polymerase III subunit gamma/tau"/>
    <property type="match status" value="1"/>
</dbReference>
<protein>
    <recommendedName>
        <fullName evidence="11">DNA polymerase III subunit gamma/tau</fullName>
        <ecNumber evidence="11">2.7.7.7</ecNumber>
    </recommendedName>
</protein>